<evidence type="ECO:0000313" key="3">
    <source>
        <dbReference type="EMBL" id="AWI52635.1"/>
    </source>
</evidence>
<feature type="domain" description="DUF4142" evidence="2">
    <location>
        <begin position="132"/>
        <end position="266"/>
    </location>
</feature>
<dbReference type="Pfam" id="PF13628">
    <property type="entry name" value="DUF4142"/>
    <property type="match status" value="1"/>
</dbReference>
<dbReference type="PANTHER" id="PTHR38593">
    <property type="entry name" value="BLR2558 PROTEIN"/>
    <property type="match status" value="1"/>
</dbReference>
<sequence length="270" mass="28145">MNEVSIMITKAALMRSAWPAALVALGGLTACERQQSPPRPVSGVVGAEANSPPRSDPVVSTVPSTVQPAPAYGAAAPVAAGTDMGRPLLGNVDPPPAATTSPETTLANAPPAAGIPVPPPASTAPALTATELAFVTQAIEAGLFDLRVGQLGVERAGHTAVRSYAALLVNDQTAMNRSLQQLARRLGVPVPTSLSEPRQRILDDLARASDAEFDRQFVHVAGARAQQDTVALFERTGRDTRDQQVRSFVLLALPTLRAHLSAAERLPVRG</sequence>
<gene>
    <name evidence="3" type="ORF">DEH84_03795</name>
</gene>
<protein>
    <recommendedName>
        <fullName evidence="2">DUF4142 domain-containing protein</fullName>
    </recommendedName>
</protein>
<dbReference type="PANTHER" id="PTHR38593:SF1">
    <property type="entry name" value="BLR2558 PROTEIN"/>
    <property type="match status" value="1"/>
</dbReference>
<keyword evidence="4" id="KW-1185">Reference proteome</keyword>
<dbReference type="Proteomes" id="UP000244892">
    <property type="component" value="Chromosome"/>
</dbReference>
<organism evidence="3 4">
    <name type="scientific">Aquabacterium olei</name>
    <dbReference type="NCBI Taxonomy" id="1296669"/>
    <lineage>
        <taxon>Bacteria</taxon>
        <taxon>Pseudomonadati</taxon>
        <taxon>Pseudomonadota</taxon>
        <taxon>Betaproteobacteria</taxon>
        <taxon>Burkholderiales</taxon>
        <taxon>Aquabacterium</taxon>
    </lineage>
</organism>
<name>A0A2U8FNN2_9BURK</name>
<dbReference type="AlphaFoldDB" id="A0A2U8FNN2"/>
<evidence type="ECO:0000256" key="1">
    <source>
        <dbReference type="SAM" id="MobiDB-lite"/>
    </source>
</evidence>
<feature type="region of interest" description="Disordered" evidence="1">
    <location>
        <begin position="89"/>
        <end position="118"/>
    </location>
</feature>
<feature type="compositionally biased region" description="Low complexity" evidence="1">
    <location>
        <begin position="51"/>
        <end position="65"/>
    </location>
</feature>
<feature type="compositionally biased region" description="Low complexity" evidence="1">
    <location>
        <begin position="98"/>
        <end position="115"/>
    </location>
</feature>
<dbReference type="InterPro" id="IPR012347">
    <property type="entry name" value="Ferritin-like"/>
</dbReference>
<evidence type="ECO:0000259" key="2">
    <source>
        <dbReference type="Pfam" id="PF13628"/>
    </source>
</evidence>
<feature type="region of interest" description="Disordered" evidence="1">
    <location>
        <begin position="34"/>
        <end position="65"/>
    </location>
</feature>
<reference evidence="3 4" key="1">
    <citation type="submission" date="2018-05" db="EMBL/GenBank/DDBJ databases">
        <title>complete genome sequence of Aquabacterium olei NBRC 110486.</title>
        <authorList>
            <person name="Tang B."/>
            <person name="Chang J."/>
            <person name="Zhang L."/>
            <person name="Yang H."/>
        </authorList>
    </citation>
    <scope>NUCLEOTIDE SEQUENCE [LARGE SCALE GENOMIC DNA]</scope>
    <source>
        <strain evidence="3 4">NBRC 110486</strain>
    </source>
</reference>
<dbReference type="KEGG" id="aon:DEH84_03795"/>
<accession>A0A2U8FNN2</accession>
<proteinExistence type="predicted"/>
<dbReference type="EMBL" id="CP029210">
    <property type="protein sequence ID" value="AWI52635.1"/>
    <property type="molecule type" value="Genomic_DNA"/>
</dbReference>
<evidence type="ECO:0000313" key="4">
    <source>
        <dbReference type="Proteomes" id="UP000244892"/>
    </source>
</evidence>
<dbReference type="InterPro" id="IPR025419">
    <property type="entry name" value="DUF4142"/>
</dbReference>
<dbReference type="Gene3D" id="1.20.1260.10">
    <property type="match status" value="1"/>
</dbReference>